<dbReference type="RefSeq" id="WP_032433405.1">
    <property type="nucleotide sequence ID" value="NZ_CP009876.1"/>
</dbReference>
<evidence type="ECO:0000256" key="2">
    <source>
        <dbReference type="ARBA" id="ARBA00022741"/>
    </source>
</evidence>
<organism evidence="4 5">
    <name type="scientific">Klebsiella pneumoniae subsp. pneumoniae</name>
    <dbReference type="NCBI Taxonomy" id="72407"/>
    <lineage>
        <taxon>Bacteria</taxon>
        <taxon>Pseudomonadati</taxon>
        <taxon>Pseudomonadota</taxon>
        <taxon>Gammaproteobacteria</taxon>
        <taxon>Enterobacterales</taxon>
        <taxon>Enterobacteriaceae</taxon>
        <taxon>Klebsiella/Raoultella group</taxon>
        <taxon>Klebsiella</taxon>
        <taxon>Klebsiella pneumoniae complex</taxon>
    </lineage>
</organism>
<dbReference type="GO" id="GO:0046872">
    <property type="term" value="F:metal ion binding"/>
    <property type="evidence" value="ECO:0007669"/>
    <property type="project" value="InterPro"/>
</dbReference>
<dbReference type="AlphaFoldDB" id="A0A4S7M2X0"/>
<dbReference type="PANTHER" id="PTHR43585:SF2">
    <property type="entry name" value="ATP-GRASP ENZYME FSQD"/>
    <property type="match status" value="1"/>
</dbReference>
<dbReference type="Gene3D" id="3.40.50.20">
    <property type="match status" value="1"/>
</dbReference>
<dbReference type="InterPro" id="IPR013815">
    <property type="entry name" value="ATP_grasp_subdomain_1"/>
</dbReference>
<dbReference type="PANTHER" id="PTHR43585">
    <property type="entry name" value="FUMIPYRROLE BIOSYNTHESIS PROTEIN C"/>
    <property type="match status" value="1"/>
</dbReference>
<keyword evidence="3" id="KW-0067">ATP-binding</keyword>
<evidence type="ECO:0000256" key="3">
    <source>
        <dbReference type="ARBA" id="ARBA00022840"/>
    </source>
</evidence>
<sequence>MKHIVVINSSEFSGVELLDKLLKEKYKVSYFRNLAYIRDWDSSRTDDVLRRLHNVIDLPNTHTPEIVRDAVGILNDSQPVDALICIDDFSLEAAACAAEHINVPFSSVNAVKTTKNKLLSRQILEGTDKNAPWVIHERDYHKLPSVLASVELPVIVKPVTSASSRLAYIIKERAQINLLINNIEEEINELPSSYTDFFNRGFLVEKYLTGPLVSVEIGRIGNSYYPFMVTSRIRCASDNVIELGSVMPSSLNDKEEQECFKLAISALDKIGLDNGIFHIEMIYTNSGPAIVEVNGRLGGRTIPVLYELATGNSMFEHLINISQRAEPKAESVYQGQKAVSFFFKAEQYGKVLDGTSRALPQNLASYIQSFEFMKKPGDTLQKGEILGWTIVSARQEEIWNVLHELIQFVESSSGVEVKKPLI</sequence>
<reference evidence="4 5" key="1">
    <citation type="submission" date="2019-04" db="EMBL/GenBank/DDBJ databases">
        <authorList>
            <person name="Fouts D."/>
            <person name="Sutton G."/>
            <person name="Singh I."/>
            <person name="Nguyen K."/>
        </authorList>
    </citation>
    <scope>NUCLEOTIDE SEQUENCE [LARGE SCALE GENOMIC DNA]</scope>
    <source>
        <strain evidence="4 5">55</strain>
    </source>
</reference>
<dbReference type="PROSITE" id="PS50975">
    <property type="entry name" value="ATP_GRASP"/>
    <property type="match status" value="1"/>
</dbReference>
<evidence type="ECO:0000313" key="4">
    <source>
        <dbReference type="EMBL" id="THI23489.1"/>
    </source>
</evidence>
<dbReference type="InterPro" id="IPR011761">
    <property type="entry name" value="ATP-grasp"/>
</dbReference>
<gene>
    <name evidence="4" type="ORF">E9161_26410</name>
</gene>
<proteinExistence type="predicted"/>
<comment type="caution">
    <text evidence="4">The sequence shown here is derived from an EMBL/GenBank/DDBJ whole genome shotgun (WGS) entry which is preliminary data.</text>
</comment>
<name>A0A4S7M2X0_KLEPN</name>
<dbReference type="Proteomes" id="UP000304895">
    <property type="component" value="Unassembled WGS sequence"/>
</dbReference>
<protein>
    <submittedName>
        <fullName evidence="4">ATP-grasp domain-containing protein</fullName>
    </submittedName>
</protein>
<dbReference type="Gene3D" id="3.30.470.20">
    <property type="entry name" value="ATP-grasp fold, B domain"/>
    <property type="match status" value="1"/>
</dbReference>
<keyword evidence="1" id="KW-0436">Ligase</keyword>
<dbReference type="KEGG" id="kpy:KPNIH31_18375"/>
<keyword evidence="2" id="KW-0547">Nucleotide-binding</keyword>
<dbReference type="InterPro" id="IPR052032">
    <property type="entry name" value="ATP-dep_AA_Ligase"/>
</dbReference>
<dbReference type="Pfam" id="PF13535">
    <property type="entry name" value="ATP-grasp_4"/>
    <property type="match status" value="1"/>
</dbReference>
<dbReference type="EMBL" id="SSUJ01000034">
    <property type="protein sequence ID" value="THI23489.1"/>
    <property type="molecule type" value="Genomic_DNA"/>
</dbReference>
<dbReference type="GO" id="GO:0016874">
    <property type="term" value="F:ligase activity"/>
    <property type="evidence" value="ECO:0007669"/>
    <property type="project" value="UniProtKB-KW"/>
</dbReference>
<dbReference type="Gene3D" id="3.30.1490.20">
    <property type="entry name" value="ATP-grasp fold, A domain"/>
    <property type="match status" value="1"/>
</dbReference>
<evidence type="ECO:0000313" key="5">
    <source>
        <dbReference type="Proteomes" id="UP000304895"/>
    </source>
</evidence>
<dbReference type="GO" id="GO:0005524">
    <property type="term" value="F:ATP binding"/>
    <property type="evidence" value="ECO:0007669"/>
    <property type="project" value="UniProtKB-UniRule"/>
</dbReference>
<evidence type="ECO:0000256" key="1">
    <source>
        <dbReference type="ARBA" id="ARBA00022598"/>
    </source>
</evidence>
<accession>A0A4S7M2X0</accession>
<dbReference type="SUPFAM" id="SSF56059">
    <property type="entry name" value="Glutathione synthetase ATP-binding domain-like"/>
    <property type="match status" value="1"/>
</dbReference>